<keyword evidence="1 5" id="KW-0732">Signal</keyword>
<accession>A0ABS1SM95</accession>
<dbReference type="Proteomes" id="UP001646141">
    <property type="component" value="Unassembled WGS sequence"/>
</dbReference>
<feature type="signal peptide" evidence="5">
    <location>
        <begin position="1"/>
        <end position="37"/>
    </location>
</feature>
<evidence type="ECO:0000256" key="1">
    <source>
        <dbReference type="ARBA" id="ARBA00022729"/>
    </source>
</evidence>
<sequence>MSHTPASAARHRASLGLAAIALLAGATTLGVAAPALAHDELIGTEVVANASTGAVEAFELKFNNSIIEVGTEMVVTGPDGADASDGEPEIAGPVVTQKLSADLAPGDYSAAWRVVSSDGHPIEGAFGISVAEDGTGEIVAAAPAEESADHEHADETEAHEHGADHEHGTEDAQGADSAGLPVGGLIAIIGGAVVVIGGVTAAIVGRRRRAQGMAADTQNFTDTASTEGDTK</sequence>
<dbReference type="InterPro" id="IPR014756">
    <property type="entry name" value="Ig_E-set"/>
</dbReference>
<evidence type="ECO:0000256" key="3">
    <source>
        <dbReference type="SAM" id="MobiDB-lite"/>
    </source>
</evidence>
<dbReference type="Pfam" id="PF04234">
    <property type="entry name" value="CopC"/>
    <property type="match status" value="1"/>
</dbReference>
<feature type="transmembrane region" description="Helical" evidence="4">
    <location>
        <begin position="182"/>
        <end position="204"/>
    </location>
</feature>
<evidence type="ECO:0000313" key="7">
    <source>
        <dbReference type="EMBL" id="MBL3689296.1"/>
    </source>
</evidence>
<keyword evidence="4" id="KW-0472">Membrane</keyword>
<feature type="compositionally biased region" description="Polar residues" evidence="3">
    <location>
        <begin position="216"/>
        <end position="231"/>
    </location>
</feature>
<evidence type="ECO:0000313" key="8">
    <source>
        <dbReference type="Proteomes" id="UP001646141"/>
    </source>
</evidence>
<evidence type="ECO:0000259" key="6">
    <source>
        <dbReference type="Pfam" id="PF04234"/>
    </source>
</evidence>
<dbReference type="Gene3D" id="2.60.40.1220">
    <property type="match status" value="1"/>
</dbReference>
<gene>
    <name evidence="7" type="ORF">D3226_04890</name>
</gene>
<dbReference type="SUPFAM" id="SSF81296">
    <property type="entry name" value="E set domains"/>
    <property type="match status" value="1"/>
</dbReference>
<feature type="domain" description="CopC" evidence="6">
    <location>
        <begin position="38"/>
        <end position="129"/>
    </location>
</feature>
<feature type="region of interest" description="Disordered" evidence="3">
    <location>
        <begin position="143"/>
        <end position="176"/>
    </location>
</feature>
<keyword evidence="4" id="KW-1133">Transmembrane helix</keyword>
<proteinExistence type="predicted"/>
<evidence type="ECO:0000256" key="5">
    <source>
        <dbReference type="SAM" id="SignalP"/>
    </source>
</evidence>
<comment type="caution">
    <text evidence="7">The sequence shown here is derived from an EMBL/GenBank/DDBJ whole genome shotgun (WGS) entry which is preliminary data.</text>
</comment>
<dbReference type="InterPro" id="IPR014755">
    <property type="entry name" value="Cu-Rt/internalin_Ig-like"/>
</dbReference>
<dbReference type="InterPro" id="IPR007348">
    <property type="entry name" value="CopC_dom"/>
</dbReference>
<evidence type="ECO:0000256" key="2">
    <source>
        <dbReference type="ARBA" id="ARBA00023008"/>
    </source>
</evidence>
<organism evidence="7 8">
    <name type="scientific">Leucobacter chromiireducens subsp. chromiireducens</name>
    <dbReference type="NCBI Taxonomy" id="660067"/>
    <lineage>
        <taxon>Bacteria</taxon>
        <taxon>Bacillati</taxon>
        <taxon>Actinomycetota</taxon>
        <taxon>Actinomycetes</taxon>
        <taxon>Micrococcales</taxon>
        <taxon>Microbacteriaceae</taxon>
        <taxon>Leucobacter</taxon>
    </lineage>
</organism>
<keyword evidence="4" id="KW-0812">Transmembrane</keyword>
<dbReference type="RefSeq" id="WP_202381237.1">
    <property type="nucleotide sequence ID" value="NZ_BAAAMA010000004.1"/>
</dbReference>
<feature type="compositionally biased region" description="Basic and acidic residues" evidence="3">
    <location>
        <begin position="147"/>
        <end position="170"/>
    </location>
</feature>
<keyword evidence="2" id="KW-0186">Copper</keyword>
<evidence type="ECO:0000256" key="4">
    <source>
        <dbReference type="SAM" id="Phobius"/>
    </source>
</evidence>
<keyword evidence="8" id="KW-1185">Reference proteome</keyword>
<reference evidence="7 8" key="1">
    <citation type="submission" date="2018-09" db="EMBL/GenBank/DDBJ databases">
        <title>Comparative genomics of Leucobacter spp.</title>
        <authorList>
            <person name="Reis A.C."/>
            <person name="Kolvenbach B.A."/>
            <person name="Corvini P.F.X."/>
            <person name="Nunes O.C."/>
        </authorList>
    </citation>
    <scope>NUCLEOTIDE SEQUENCE [LARGE SCALE GENOMIC DNA]</scope>
    <source>
        <strain evidence="7 8">L-1</strain>
    </source>
</reference>
<feature type="chain" id="PRO_5045442286" evidence="5">
    <location>
        <begin position="38"/>
        <end position="231"/>
    </location>
</feature>
<feature type="region of interest" description="Disordered" evidence="3">
    <location>
        <begin position="209"/>
        <end position="231"/>
    </location>
</feature>
<name>A0ABS1SM95_9MICO</name>
<dbReference type="EMBL" id="QYAD01000001">
    <property type="protein sequence ID" value="MBL3689296.1"/>
    <property type="molecule type" value="Genomic_DNA"/>
</dbReference>
<protein>
    <submittedName>
        <fullName evidence="7">Copper resistance protein CopC</fullName>
    </submittedName>
</protein>